<gene>
    <name evidence="1" type="ORF">N5C46_04400</name>
</gene>
<keyword evidence="2" id="KW-1185">Reference proteome</keyword>
<organism evidence="1 2">
    <name type="scientific">Rossellomorea vietnamensis</name>
    <dbReference type="NCBI Taxonomy" id="218284"/>
    <lineage>
        <taxon>Bacteria</taxon>
        <taxon>Bacillati</taxon>
        <taxon>Bacillota</taxon>
        <taxon>Bacilli</taxon>
        <taxon>Bacillales</taxon>
        <taxon>Bacillaceae</taxon>
        <taxon>Rossellomorea</taxon>
    </lineage>
</organism>
<name>A0ACD4CAI7_9BACI</name>
<sequence length="128" mass="14444">MPEKYADYFQDTILTIPDSFVNVKTGETKAITSKVKEQVAYHAKNNTLNHLVFSALHDYLHHAKPVQVTVQSEHAILEELVELKRLLLQHGNDSSKTLNEYTIKSPKEQNHASVGMKEIDDLLEAFGG</sequence>
<protein>
    <submittedName>
        <fullName evidence="1">Uncharacterized protein</fullName>
    </submittedName>
</protein>
<evidence type="ECO:0000313" key="2">
    <source>
        <dbReference type="Proteomes" id="UP001064027"/>
    </source>
</evidence>
<accession>A0ACD4CAI7</accession>
<dbReference type="Proteomes" id="UP001064027">
    <property type="component" value="Chromosome"/>
</dbReference>
<dbReference type="EMBL" id="CP104558">
    <property type="protein sequence ID" value="UXH45311.1"/>
    <property type="molecule type" value="Genomic_DNA"/>
</dbReference>
<reference evidence="1" key="1">
    <citation type="submission" date="2022-09" db="EMBL/GenBank/DDBJ databases">
        <title>Complete genome sequence of Rossellomorea vietnamensis strain RL-WG62, a newly isolated PGPR with the potential for plant salinity stress alleviation.</title>
        <authorList>
            <person name="Ren L."/>
            <person name="Wang G."/>
            <person name="Hu H."/>
        </authorList>
    </citation>
    <scope>NUCLEOTIDE SEQUENCE</scope>
    <source>
        <strain evidence="1">RL-WG62</strain>
    </source>
</reference>
<proteinExistence type="predicted"/>
<evidence type="ECO:0000313" key="1">
    <source>
        <dbReference type="EMBL" id="UXH45311.1"/>
    </source>
</evidence>